<sequence length="346" mass="39535">MDDLYEEALRETDFAIENETGPRTPIGPIPKDQPDYVEIEEAEAEAEEIVAEEDAEDAEEEEVEDKPLWKNRKESRSPSPKRLRRHQNRSRTRSSSRGTYEGFEVPLPEEEFPYFCKACRRGFYTIRELAEHEIRLHKIEIACVECEKKSKSVSKLAAHILYRHPNKPVICYYCDEKYGEIAEDLSKSTWESFREHVYKEIVKKQMYKHSTKLGGNSGSGNTEAMRGVGKCPHGPPVKCKNFPSCPGAKCIYAHGTCRYDSTCNKTSCPFDHSHRPRTCMTCINDMKAFAKCVNERQDENGKKLIEANFSSIHLTHTQMKFKHCQKTAHLVNGGTIAQSSTGLMNN</sequence>
<feature type="compositionally biased region" description="Acidic residues" evidence="2">
    <location>
        <begin position="35"/>
        <end position="64"/>
    </location>
</feature>
<evidence type="ECO:0000256" key="2">
    <source>
        <dbReference type="SAM" id="MobiDB-lite"/>
    </source>
</evidence>
<evidence type="ECO:0000313" key="4">
    <source>
        <dbReference type="EMBL" id="CAI5446715.1"/>
    </source>
</evidence>
<gene>
    <name evidence="4" type="ORF">CAMP_LOCUS9352</name>
</gene>
<protein>
    <recommendedName>
        <fullName evidence="3">C2H2-type domain-containing protein</fullName>
    </recommendedName>
</protein>
<name>A0A9P1ILC7_9PELO</name>
<keyword evidence="1" id="KW-0479">Metal-binding</keyword>
<dbReference type="GO" id="GO:0008270">
    <property type="term" value="F:zinc ion binding"/>
    <property type="evidence" value="ECO:0007669"/>
    <property type="project" value="UniProtKB-KW"/>
</dbReference>
<feature type="region of interest" description="Disordered" evidence="2">
    <location>
        <begin position="1"/>
        <end position="102"/>
    </location>
</feature>
<dbReference type="PROSITE" id="PS00028">
    <property type="entry name" value="ZINC_FINGER_C2H2_1"/>
    <property type="match status" value="1"/>
</dbReference>
<accession>A0A9P1ILC7</accession>
<dbReference type="OrthoDB" id="5589010at2759"/>
<evidence type="ECO:0000313" key="5">
    <source>
        <dbReference type="Proteomes" id="UP001152747"/>
    </source>
</evidence>
<keyword evidence="1" id="KW-0863">Zinc-finger</keyword>
<feature type="compositionally biased region" description="Basic residues" evidence="2">
    <location>
        <begin position="79"/>
        <end position="94"/>
    </location>
</feature>
<dbReference type="AlphaFoldDB" id="A0A9P1ILC7"/>
<keyword evidence="1" id="KW-0862">Zinc</keyword>
<dbReference type="SMART" id="SM00355">
    <property type="entry name" value="ZnF_C2H2"/>
    <property type="match status" value="2"/>
</dbReference>
<feature type="compositionally biased region" description="Basic and acidic residues" evidence="2">
    <location>
        <begin position="65"/>
        <end position="76"/>
    </location>
</feature>
<dbReference type="Gene3D" id="3.30.160.60">
    <property type="entry name" value="Classic Zinc Finger"/>
    <property type="match status" value="1"/>
</dbReference>
<evidence type="ECO:0000256" key="1">
    <source>
        <dbReference type="PROSITE-ProRule" id="PRU00042"/>
    </source>
</evidence>
<keyword evidence="5" id="KW-1185">Reference proteome</keyword>
<dbReference type="Proteomes" id="UP001152747">
    <property type="component" value="Unassembled WGS sequence"/>
</dbReference>
<dbReference type="PROSITE" id="PS50157">
    <property type="entry name" value="ZINC_FINGER_C2H2_2"/>
    <property type="match status" value="1"/>
</dbReference>
<organism evidence="4 5">
    <name type="scientific">Caenorhabditis angaria</name>
    <dbReference type="NCBI Taxonomy" id="860376"/>
    <lineage>
        <taxon>Eukaryota</taxon>
        <taxon>Metazoa</taxon>
        <taxon>Ecdysozoa</taxon>
        <taxon>Nematoda</taxon>
        <taxon>Chromadorea</taxon>
        <taxon>Rhabditida</taxon>
        <taxon>Rhabditina</taxon>
        <taxon>Rhabditomorpha</taxon>
        <taxon>Rhabditoidea</taxon>
        <taxon>Rhabditidae</taxon>
        <taxon>Peloderinae</taxon>
        <taxon>Caenorhabditis</taxon>
    </lineage>
</organism>
<feature type="domain" description="C2H2-type" evidence="3">
    <location>
        <begin position="114"/>
        <end position="142"/>
    </location>
</feature>
<dbReference type="EMBL" id="CANHGI010000003">
    <property type="protein sequence ID" value="CAI5446715.1"/>
    <property type="molecule type" value="Genomic_DNA"/>
</dbReference>
<dbReference type="InterPro" id="IPR013087">
    <property type="entry name" value="Znf_C2H2_type"/>
</dbReference>
<reference evidence="4" key="1">
    <citation type="submission" date="2022-11" db="EMBL/GenBank/DDBJ databases">
        <authorList>
            <person name="Kikuchi T."/>
        </authorList>
    </citation>
    <scope>NUCLEOTIDE SEQUENCE</scope>
    <source>
        <strain evidence="4">PS1010</strain>
    </source>
</reference>
<proteinExistence type="predicted"/>
<comment type="caution">
    <text evidence="4">The sequence shown here is derived from an EMBL/GenBank/DDBJ whole genome shotgun (WGS) entry which is preliminary data.</text>
</comment>
<evidence type="ECO:0000259" key="3">
    <source>
        <dbReference type="PROSITE" id="PS50157"/>
    </source>
</evidence>